<name>A0A418YHK1_9GAMM</name>
<evidence type="ECO:0000313" key="1">
    <source>
        <dbReference type="EMBL" id="RJG49533.1"/>
    </source>
</evidence>
<accession>A0A418YHK1</accession>
<dbReference type="SUPFAM" id="SSF48452">
    <property type="entry name" value="TPR-like"/>
    <property type="match status" value="2"/>
</dbReference>
<dbReference type="Proteomes" id="UP000283255">
    <property type="component" value="Unassembled WGS sequence"/>
</dbReference>
<dbReference type="RefSeq" id="WP_119909868.1">
    <property type="nucleotide sequence ID" value="NZ_QZCH01000004.1"/>
</dbReference>
<dbReference type="AlphaFoldDB" id="A0A418YHK1"/>
<proteinExistence type="predicted"/>
<reference evidence="1 2" key="2">
    <citation type="submission" date="2019-01" db="EMBL/GenBank/DDBJ databases">
        <title>Motilimonas pumilus sp. nov., isolated from the gut of sea cucumber (Apostichopus japonicus).</title>
        <authorList>
            <person name="Wang F.-Q."/>
            <person name="Ren L.-H."/>
            <person name="Lin Y.-W."/>
            <person name="Sun G.-H."/>
            <person name="Du Z.-J."/>
            <person name="Zhao J.-X."/>
            <person name="Liu X.-J."/>
            <person name="Liu L.-J."/>
        </authorList>
    </citation>
    <scope>NUCLEOTIDE SEQUENCE [LARGE SCALE GENOMIC DNA]</scope>
    <source>
        <strain evidence="1 2">PLHSC7-2</strain>
    </source>
</reference>
<evidence type="ECO:0000313" key="2">
    <source>
        <dbReference type="Proteomes" id="UP000283255"/>
    </source>
</evidence>
<sequence>MEIKRTYRFEDADLAQALAAVDNIITERPVDALEKVTQIVNQVRSTNHDHGYVQALLKMAEVYWHTMDYHAGLKVCRRVESLLTIELEFEFCPELYHRYASLNWGLARYRSAQHYWNQCLEKSILSNQFKFQIEALVGLGNVWRITDSLHDAESALKFALELAVYCQFEWLGGKAAILLSWTLFLQQRFTDMLPYLDRGSKLLQDCTDQTWHAEIHDFRGLALLYSGDVEAAKSEVNLALNIATEHELKWMSAHASISLSKVAKETGELEAANQYLQQAETMALEFDEGELLSQICLERANICERLGVYLDALNHYQRYRNYSVNLLREQSASKGRDQYLSSRGQLDARSQRLIRRLNITDHVAQIEHLPQFRLPQSWLHLVQLRRDQVDWAIVRVTFSEPSATHFGLHVLYALLQPDDRITQWQQNQLLLTVQVAPDKHQKLLRHIQDLLSSYPWWLQGIEGCSVKAELCLFDELQQWEVQR</sequence>
<reference evidence="1 2" key="1">
    <citation type="submission" date="2018-09" db="EMBL/GenBank/DDBJ databases">
        <authorList>
            <person name="Wang F."/>
        </authorList>
    </citation>
    <scope>NUCLEOTIDE SEQUENCE [LARGE SCALE GENOMIC DNA]</scope>
    <source>
        <strain evidence="1 2">PLHSC7-2</strain>
    </source>
</reference>
<gene>
    <name evidence="1" type="ORF">D1Z90_06130</name>
</gene>
<dbReference type="Gene3D" id="1.25.40.10">
    <property type="entry name" value="Tetratricopeptide repeat domain"/>
    <property type="match status" value="2"/>
</dbReference>
<evidence type="ECO:0008006" key="3">
    <source>
        <dbReference type="Google" id="ProtNLM"/>
    </source>
</evidence>
<dbReference type="OrthoDB" id="5903759at2"/>
<keyword evidence="2" id="KW-1185">Reference proteome</keyword>
<protein>
    <recommendedName>
        <fullName evidence="3">Tetratricopeptide repeat protein</fullName>
    </recommendedName>
</protein>
<dbReference type="InterPro" id="IPR011990">
    <property type="entry name" value="TPR-like_helical_dom_sf"/>
</dbReference>
<organism evidence="1 2">
    <name type="scientific">Motilimonas pumila</name>
    <dbReference type="NCBI Taxonomy" id="2303987"/>
    <lineage>
        <taxon>Bacteria</taxon>
        <taxon>Pseudomonadati</taxon>
        <taxon>Pseudomonadota</taxon>
        <taxon>Gammaproteobacteria</taxon>
        <taxon>Alteromonadales</taxon>
        <taxon>Alteromonadales genera incertae sedis</taxon>
        <taxon>Motilimonas</taxon>
    </lineage>
</organism>
<dbReference type="EMBL" id="QZCH01000004">
    <property type="protein sequence ID" value="RJG49533.1"/>
    <property type="molecule type" value="Genomic_DNA"/>
</dbReference>
<comment type="caution">
    <text evidence="1">The sequence shown here is derived from an EMBL/GenBank/DDBJ whole genome shotgun (WGS) entry which is preliminary data.</text>
</comment>